<evidence type="ECO:0000313" key="2">
    <source>
        <dbReference type="EMBL" id="CAE0346615.1"/>
    </source>
</evidence>
<reference evidence="2" key="1">
    <citation type="submission" date="2021-01" db="EMBL/GenBank/DDBJ databases">
        <authorList>
            <person name="Corre E."/>
            <person name="Pelletier E."/>
            <person name="Niang G."/>
            <person name="Scheremetjew M."/>
            <person name="Finn R."/>
            <person name="Kale V."/>
            <person name="Holt S."/>
            <person name="Cochrane G."/>
            <person name="Meng A."/>
            <person name="Brown T."/>
            <person name="Cohen L."/>
        </authorList>
    </citation>
    <scope>NUCLEOTIDE SEQUENCE</scope>
    <source>
        <strain evidence="2">FSP1.4</strain>
    </source>
</reference>
<dbReference type="EMBL" id="HBII01013011">
    <property type="protein sequence ID" value="CAE0346615.1"/>
    <property type="molecule type" value="Transcribed_RNA"/>
</dbReference>
<dbReference type="Gene3D" id="1.10.510.10">
    <property type="entry name" value="Transferase(Phosphotransferase) domain 1"/>
    <property type="match status" value="1"/>
</dbReference>
<accession>A0A7S3J5S2</accession>
<sequence>MNYCRNLKFEEKPDYTKLRKYLQDVAETMHYDHDYYYDWILKNSSMSKRMSKTNIPLPPKIVLENDSKGKDENENTQNFTSRLPLNPTANNMIISNSVLKQRNISVEPPIIRRDSYNNPGNIITGK</sequence>
<evidence type="ECO:0000256" key="1">
    <source>
        <dbReference type="SAM" id="MobiDB-lite"/>
    </source>
</evidence>
<protein>
    <submittedName>
        <fullName evidence="2">Uncharacterized protein</fullName>
    </submittedName>
</protein>
<feature type="region of interest" description="Disordered" evidence="1">
    <location>
        <begin position="58"/>
        <end position="86"/>
    </location>
</feature>
<name>A0A7S3J5S2_9SPIT</name>
<dbReference type="AlphaFoldDB" id="A0A7S3J5S2"/>
<feature type="compositionally biased region" description="Polar residues" evidence="1">
    <location>
        <begin position="75"/>
        <end position="86"/>
    </location>
</feature>
<organism evidence="2">
    <name type="scientific">Euplotes harpa</name>
    <dbReference type="NCBI Taxonomy" id="151035"/>
    <lineage>
        <taxon>Eukaryota</taxon>
        <taxon>Sar</taxon>
        <taxon>Alveolata</taxon>
        <taxon>Ciliophora</taxon>
        <taxon>Intramacronucleata</taxon>
        <taxon>Spirotrichea</taxon>
        <taxon>Hypotrichia</taxon>
        <taxon>Euplotida</taxon>
        <taxon>Euplotidae</taxon>
        <taxon>Euplotes</taxon>
    </lineage>
</organism>
<gene>
    <name evidence="2" type="ORF">EHAR0213_LOCUS5525</name>
</gene>
<proteinExistence type="predicted"/>
<feature type="compositionally biased region" description="Basic and acidic residues" evidence="1">
    <location>
        <begin position="63"/>
        <end position="73"/>
    </location>
</feature>